<dbReference type="RefSeq" id="WP_182529218.1">
    <property type="nucleotide sequence ID" value="NZ_JACGXL010000001.1"/>
</dbReference>
<evidence type="ECO:0000313" key="1">
    <source>
        <dbReference type="EMBL" id="MBA8886108.1"/>
    </source>
</evidence>
<dbReference type="EMBL" id="JACGXL010000001">
    <property type="protein sequence ID" value="MBA8886108.1"/>
    <property type="molecule type" value="Genomic_DNA"/>
</dbReference>
<dbReference type="AlphaFoldDB" id="A0A839EY44"/>
<reference evidence="1 2" key="1">
    <citation type="submission" date="2020-07" db="EMBL/GenBank/DDBJ databases">
        <title>Genomic Encyclopedia of Type Strains, Phase IV (KMG-V): Genome sequencing to study the core and pangenomes of soil and plant-associated prokaryotes.</title>
        <authorList>
            <person name="Whitman W."/>
        </authorList>
    </citation>
    <scope>NUCLEOTIDE SEQUENCE [LARGE SCALE GENOMIC DNA]</scope>
    <source>
        <strain evidence="1 2">RH2WT43</strain>
    </source>
</reference>
<proteinExistence type="predicted"/>
<gene>
    <name evidence="1" type="ORF">FHW12_000299</name>
</gene>
<name>A0A839EY44_9GAMM</name>
<dbReference type="Proteomes" id="UP000550401">
    <property type="component" value="Unassembled WGS sequence"/>
</dbReference>
<protein>
    <submittedName>
        <fullName evidence="1">Uncharacterized protein</fullName>
    </submittedName>
</protein>
<organism evidence="1 2">
    <name type="scientific">Dokdonella fugitiva</name>
    <dbReference type="NCBI Taxonomy" id="328517"/>
    <lineage>
        <taxon>Bacteria</taxon>
        <taxon>Pseudomonadati</taxon>
        <taxon>Pseudomonadota</taxon>
        <taxon>Gammaproteobacteria</taxon>
        <taxon>Lysobacterales</taxon>
        <taxon>Rhodanobacteraceae</taxon>
        <taxon>Dokdonella</taxon>
    </lineage>
</organism>
<accession>A0A839EY44</accession>
<evidence type="ECO:0000313" key="2">
    <source>
        <dbReference type="Proteomes" id="UP000550401"/>
    </source>
</evidence>
<sequence>MTTTTHHAICTCCGTGKLTVTIDDAGPHWGDCPDCGKSPLSMSPETHAALMAEHERAKERGDA</sequence>
<comment type="caution">
    <text evidence="1">The sequence shown here is derived from an EMBL/GenBank/DDBJ whole genome shotgun (WGS) entry which is preliminary data.</text>
</comment>
<keyword evidence="2" id="KW-1185">Reference proteome</keyword>